<dbReference type="GO" id="GO:0009014">
    <property type="term" value="F:succinyl-diaminopimelate desuccinylase activity"/>
    <property type="evidence" value="ECO:0007669"/>
    <property type="project" value="TreeGrafter"/>
</dbReference>
<accession>A0A0R1TV04</accession>
<keyword evidence="2" id="KW-0479">Metal-binding</keyword>
<proteinExistence type="predicted"/>
<feature type="domain" description="Peptidase M20 dimerisation" evidence="4">
    <location>
        <begin position="196"/>
        <end position="348"/>
    </location>
</feature>
<dbReference type="PATRIC" id="fig|1423783.4.peg.1992"/>
<keyword evidence="6" id="KW-1185">Reference proteome</keyword>
<dbReference type="Gene3D" id="3.30.70.360">
    <property type="match status" value="1"/>
</dbReference>
<evidence type="ECO:0000256" key="3">
    <source>
        <dbReference type="ARBA" id="ARBA00022801"/>
    </source>
</evidence>
<comment type="caution">
    <text evidence="5">The sequence shown here is derived from an EMBL/GenBank/DDBJ whole genome shotgun (WGS) entry which is preliminary data.</text>
</comment>
<dbReference type="Proteomes" id="UP000051922">
    <property type="component" value="Unassembled WGS sequence"/>
</dbReference>
<keyword evidence="3" id="KW-0378">Hydrolase</keyword>
<dbReference type="PANTHER" id="PTHR43270">
    <property type="entry name" value="BETA-ALA-HIS DIPEPTIDASE"/>
    <property type="match status" value="1"/>
</dbReference>
<dbReference type="InterPro" id="IPR002933">
    <property type="entry name" value="Peptidase_M20"/>
</dbReference>
<protein>
    <submittedName>
        <fullName evidence="5">Peptidase M20</fullName>
    </submittedName>
</protein>
<sequence length="453" mass="49858">MPNTQTTTERAAVEQFARDYFDHLAPYVRLESVSAQHRGIQDTADWLQQTFRELGASYATQWNEPGGNPAVFAQFKGASDHTILFYNHYDVQPPEPLAEWHSEPFEPTFLDDGTVRARGIGDDKGELMCRLTAVRYLQDHGGLPCNLKFVVEGEEEVGSGHFDDYVAHHADDLAADVCVWEGGSKNEQEHFTVTGGVKGILAFDLSVRTADVDLHSSLGAYVDNAAWRLIDALHSLRTPERRLAVDGYYDLVETMSAGTRAAVDRMDFDADGLRERAGLRQPFLRDDPKLASVNEPSLTVNGFESGYTGDGVKTVIPREAHAKLDCRLAQGQTPQACFDLIRAQLDRNGFRDVEMTFQLGEDPFRSDLDDPYFAAATDVAKAVYGTDNVRVVPNSAGGGPQAPVAATLGLPIVSVGCGYYGSGAHAPNESLRVRDYQQGAWYMVELMRRMGAK</sequence>
<evidence type="ECO:0000313" key="6">
    <source>
        <dbReference type="Proteomes" id="UP000051922"/>
    </source>
</evidence>
<dbReference type="Gene3D" id="3.40.630.10">
    <property type="entry name" value="Zn peptidases"/>
    <property type="match status" value="1"/>
</dbReference>
<dbReference type="InterPro" id="IPR011650">
    <property type="entry name" value="Peptidase_M20_dimer"/>
</dbReference>
<evidence type="ECO:0000256" key="1">
    <source>
        <dbReference type="ARBA" id="ARBA00022670"/>
    </source>
</evidence>
<keyword evidence="1" id="KW-0645">Protease</keyword>
<dbReference type="AlphaFoldDB" id="A0A0R1TV04"/>
<dbReference type="GO" id="GO:0008233">
    <property type="term" value="F:peptidase activity"/>
    <property type="evidence" value="ECO:0007669"/>
    <property type="project" value="UniProtKB-KW"/>
</dbReference>
<evidence type="ECO:0000256" key="2">
    <source>
        <dbReference type="ARBA" id="ARBA00022723"/>
    </source>
</evidence>
<name>A0A0R1TV04_9LACO</name>
<dbReference type="Pfam" id="PF01546">
    <property type="entry name" value="Peptidase_M20"/>
    <property type="match status" value="1"/>
</dbReference>
<dbReference type="RefSeq" id="WP_054651392.1">
    <property type="nucleotide sequence ID" value="NZ_AZFJ01000059.1"/>
</dbReference>
<dbReference type="OrthoDB" id="9761532at2"/>
<dbReference type="InterPro" id="IPR051458">
    <property type="entry name" value="Cyt/Met_Dipeptidase"/>
</dbReference>
<organism evidence="5 6">
    <name type="scientific">Lacticaseibacillus pantheris DSM 15945 = JCM 12539 = NBRC 106106</name>
    <dbReference type="NCBI Taxonomy" id="1423783"/>
    <lineage>
        <taxon>Bacteria</taxon>
        <taxon>Bacillati</taxon>
        <taxon>Bacillota</taxon>
        <taxon>Bacilli</taxon>
        <taxon>Lactobacillales</taxon>
        <taxon>Lactobacillaceae</taxon>
        <taxon>Lacticaseibacillus</taxon>
    </lineage>
</organism>
<evidence type="ECO:0000259" key="4">
    <source>
        <dbReference type="Pfam" id="PF07687"/>
    </source>
</evidence>
<dbReference type="GO" id="GO:0009089">
    <property type="term" value="P:lysine biosynthetic process via diaminopimelate"/>
    <property type="evidence" value="ECO:0007669"/>
    <property type="project" value="TreeGrafter"/>
</dbReference>
<dbReference type="GO" id="GO:0005829">
    <property type="term" value="C:cytosol"/>
    <property type="evidence" value="ECO:0007669"/>
    <property type="project" value="TreeGrafter"/>
</dbReference>
<gene>
    <name evidence="5" type="ORF">FC50_GL001946</name>
</gene>
<reference evidence="5 6" key="1">
    <citation type="journal article" date="2015" name="Genome Announc.">
        <title>Expanding the biotechnology potential of lactobacilli through comparative genomics of 213 strains and associated genera.</title>
        <authorList>
            <person name="Sun Z."/>
            <person name="Harris H.M."/>
            <person name="McCann A."/>
            <person name="Guo C."/>
            <person name="Argimon S."/>
            <person name="Zhang W."/>
            <person name="Yang X."/>
            <person name="Jeffery I.B."/>
            <person name="Cooney J.C."/>
            <person name="Kagawa T.F."/>
            <person name="Liu W."/>
            <person name="Song Y."/>
            <person name="Salvetti E."/>
            <person name="Wrobel A."/>
            <person name="Rasinkangas P."/>
            <person name="Parkhill J."/>
            <person name="Rea M.C."/>
            <person name="O'Sullivan O."/>
            <person name="Ritari J."/>
            <person name="Douillard F.P."/>
            <person name="Paul Ross R."/>
            <person name="Yang R."/>
            <person name="Briner A.E."/>
            <person name="Felis G.E."/>
            <person name="de Vos W.M."/>
            <person name="Barrangou R."/>
            <person name="Klaenhammer T.R."/>
            <person name="Caufield P.W."/>
            <person name="Cui Y."/>
            <person name="Zhang H."/>
            <person name="O'Toole P.W."/>
        </authorList>
    </citation>
    <scope>NUCLEOTIDE SEQUENCE [LARGE SCALE GENOMIC DNA]</scope>
    <source>
        <strain evidence="5 6">DSM 15945</strain>
    </source>
</reference>
<dbReference type="STRING" id="1423783.FC50_GL001946"/>
<dbReference type="SUPFAM" id="SSF53187">
    <property type="entry name" value="Zn-dependent exopeptidases"/>
    <property type="match status" value="1"/>
</dbReference>
<evidence type="ECO:0000313" key="5">
    <source>
        <dbReference type="EMBL" id="KRL84638.1"/>
    </source>
</evidence>
<dbReference type="Pfam" id="PF07687">
    <property type="entry name" value="M20_dimer"/>
    <property type="match status" value="1"/>
</dbReference>
<dbReference type="EMBL" id="AZFJ01000059">
    <property type="protein sequence ID" value="KRL84638.1"/>
    <property type="molecule type" value="Genomic_DNA"/>
</dbReference>
<dbReference type="GO" id="GO:0006508">
    <property type="term" value="P:proteolysis"/>
    <property type="evidence" value="ECO:0007669"/>
    <property type="project" value="UniProtKB-KW"/>
</dbReference>
<dbReference type="PANTHER" id="PTHR43270:SF8">
    <property type="entry name" value="DI- AND TRIPEPTIDASE DUG2-RELATED"/>
    <property type="match status" value="1"/>
</dbReference>
<dbReference type="GO" id="GO:0046872">
    <property type="term" value="F:metal ion binding"/>
    <property type="evidence" value="ECO:0007669"/>
    <property type="project" value="UniProtKB-KW"/>
</dbReference>